<evidence type="ECO:0000256" key="6">
    <source>
        <dbReference type="ARBA" id="ARBA00022640"/>
    </source>
</evidence>
<feature type="binding site" evidence="7">
    <location>
        <position position="78"/>
    </location>
    <ligand>
        <name>chlorophyll a</name>
        <dbReference type="ChEBI" id="CHEBI:58416"/>
        <label>1</label>
    </ligand>
</feature>
<dbReference type="GO" id="GO:0009765">
    <property type="term" value="P:photosynthesis, light harvesting"/>
    <property type="evidence" value="ECO:0007669"/>
    <property type="project" value="InterPro"/>
</dbReference>
<dbReference type="SUPFAM" id="SSF103511">
    <property type="entry name" value="Chlorophyll a-b binding protein"/>
    <property type="match status" value="1"/>
</dbReference>
<feature type="binding site" description="axial binding residue" evidence="7">
    <location>
        <position position="61"/>
    </location>
    <ligand>
        <name>chlorophyll b</name>
        <dbReference type="ChEBI" id="CHEBI:61721"/>
        <label>1</label>
    </ligand>
    <ligandPart>
        <name>Mg</name>
        <dbReference type="ChEBI" id="CHEBI:25107"/>
    </ligandPart>
</feature>
<comment type="function">
    <text evidence="1">The light-harvesting complex (LHC) functions as a light receptor, it captures and delivers excitation energy to photosystems with which it is closely associated. Energy is transferred from the carotenoid and chlorophyll C (or B) to chlorophyll A and the photosynthetic reaction centers where it is used to synthesize ATP and reducing power.</text>
</comment>
<keyword evidence="4" id="KW-0150">Chloroplast</keyword>
<evidence type="ECO:0000256" key="2">
    <source>
        <dbReference type="ARBA" id="ARBA00004229"/>
    </source>
</evidence>
<evidence type="ECO:0000256" key="4">
    <source>
        <dbReference type="ARBA" id="ARBA00022528"/>
    </source>
</evidence>
<dbReference type="PANTHER" id="PTHR21649">
    <property type="entry name" value="CHLOROPHYLL A/B BINDING PROTEIN"/>
    <property type="match status" value="1"/>
</dbReference>
<keyword evidence="7" id="KW-0157">Chromophore</keyword>
<sequence length="202" mass="21464">MAARVIAFAALVAGASAFVAPRASLGAISSARDTQGAMQMAAEDMVGSCAPLGFFDPLGLSKKSDAELQKFRECELKHGRVAMLAVLGCVVQEVFHPLFGGDSGDPWSLAAKVPFAAWAQTLAFIGGVELLSNEIKKQDGYVTGDLFGASVLVDAADEGWENYQLKELNQGRAAMFGIMGMLTHSALLHQGPIEFYKSNFML</sequence>
<keyword evidence="6" id="KW-0934">Plastid</keyword>
<comment type="subcellular location">
    <subcellularLocation>
        <location evidence="2">Plastid</location>
        <location evidence="2">Chloroplast</location>
    </subcellularLocation>
</comment>
<evidence type="ECO:0000256" key="5">
    <source>
        <dbReference type="ARBA" id="ARBA00022531"/>
    </source>
</evidence>
<proteinExistence type="inferred from homology"/>
<feature type="chain" id="PRO_5031069622" evidence="8">
    <location>
        <begin position="18"/>
        <end position="202"/>
    </location>
</feature>
<dbReference type="EMBL" id="HBHR01011555">
    <property type="protein sequence ID" value="CAD9863054.1"/>
    <property type="molecule type" value="Transcribed_RNA"/>
</dbReference>
<evidence type="ECO:0000256" key="1">
    <source>
        <dbReference type="ARBA" id="ARBA00004022"/>
    </source>
</evidence>
<evidence type="ECO:0000256" key="3">
    <source>
        <dbReference type="ARBA" id="ARBA00005933"/>
    </source>
</evidence>
<protein>
    <submittedName>
        <fullName evidence="9">Uncharacterized protein</fullName>
    </submittedName>
</protein>
<dbReference type="GO" id="GO:0016168">
    <property type="term" value="F:chlorophyll binding"/>
    <property type="evidence" value="ECO:0007669"/>
    <property type="project" value="UniProtKB-KW"/>
</dbReference>
<dbReference type="GO" id="GO:0016020">
    <property type="term" value="C:membrane"/>
    <property type="evidence" value="ECO:0007669"/>
    <property type="project" value="InterPro"/>
</dbReference>
<dbReference type="InterPro" id="IPR022796">
    <property type="entry name" value="Chloroa_b-bind"/>
</dbReference>
<keyword evidence="7" id="KW-0148">Chlorophyll</keyword>
<evidence type="ECO:0000256" key="8">
    <source>
        <dbReference type="SAM" id="SignalP"/>
    </source>
</evidence>
<feature type="binding site" evidence="7">
    <location>
        <position position="166"/>
    </location>
    <ligand>
        <name>chlorophyll a</name>
        <dbReference type="ChEBI" id="CHEBI:58416"/>
        <label>1</label>
    </ligand>
</feature>
<comment type="similarity">
    <text evidence="3">Belongs to the fucoxanthin chlorophyll protein family.</text>
</comment>
<dbReference type="Gene3D" id="1.10.3460.10">
    <property type="entry name" value="Chlorophyll a/b binding protein domain"/>
    <property type="match status" value="1"/>
</dbReference>
<accession>A0A7S2XY15</accession>
<feature type="binding site" evidence="7">
    <location>
        <position position="172"/>
    </location>
    <ligand>
        <name>chlorophyll a</name>
        <dbReference type="ChEBI" id="CHEBI:58416"/>
        <label>1</label>
    </ligand>
</feature>
<evidence type="ECO:0000313" key="9">
    <source>
        <dbReference type="EMBL" id="CAD9863054.1"/>
    </source>
</evidence>
<dbReference type="GO" id="GO:0009507">
    <property type="term" value="C:chloroplast"/>
    <property type="evidence" value="ECO:0007669"/>
    <property type="project" value="UniProtKB-SubCell"/>
</dbReference>
<reference evidence="9" key="1">
    <citation type="submission" date="2021-01" db="EMBL/GenBank/DDBJ databases">
        <authorList>
            <person name="Corre E."/>
            <person name="Pelletier E."/>
            <person name="Niang G."/>
            <person name="Scheremetjew M."/>
            <person name="Finn R."/>
            <person name="Kale V."/>
            <person name="Holt S."/>
            <person name="Cochrane G."/>
            <person name="Meng A."/>
            <person name="Brown T."/>
            <person name="Cohen L."/>
        </authorList>
    </citation>
    <scope>NUCLEOTIDE SEQUENCE</scope>
    <source>
        <strain evidence="9">CCMP1661</strain>
    </source>
</reference>
<dbReference type="Pfam" id="PF00504">
    <property type="entry name" value="Chloroa_b-bind"/>
    <property type="match status" value="1"/>
</dbReference>
<feature type="signal peptide" evidence="8">
    <location>
        <begin position="1"/>
        <end position="17"/>
    </location>
</feature>
<feature type="binding site" description="axial binding residue" evidence="7">
    <location>
        <position position="80"/>
    </location>
    <ligand>
        <name>chlorophyll b</name>
        <dbReference type="ChEBI" id="CHEBI:61721"/>
        <label>1</label>
    </ligand>
    <ligandPart>
        <name>Mg</name>
        <dbReference type="ChEBI" id="CHEBI:25107"/>
    </ligandPart>
</feature>
<feature type="binding site" description="axial binding residue" evidence="7">
    <location>
        <position position="129"/>
    </location>
    <ligand>
        <name>chlorophyll b</name>
        <dbReference type="ChEBI" id="CHEBI:61721"/>
        <label>1</label>
    </ligand>
    <ligandPart>
        <name>Mg</name>
        <dbReference type="ChEBI" id="CHEBI:25107"/>
    </ligandPart>
</feature>
<keyword evidence="8" id="KW-0732">Signal</keyword>
<gene>
    <name evidence="9" type="ORF">FJAP1339_LOCUS5586</name>
</gene>
<evidence type="ECO:0000256" key="7">
    <source>
        <dbReference type="PIRSR" id="PIRSR601344-1"/>
    </source>
</evidence>
<organism evidence="9">
    <name type="scientific">Fibrocapsa japonica</name>
    <dbReference type="NCBI Taxonomy" id="94617"/>
    <lineage>
        <taxon>Eukaryota</taxon>
        <taxon>Sar</taxon>
        <taxon>Stramenopiles</taxon>
        <taxon>Ochrophyta</taxon>
        <taxon>Raphidophyceae</taxon>
        <taxon>Chattonellales</taxon>
        <taxon>Chattonellaceae</taxon>
        <taxon>Fibrocapsa</taxon>
    </lineage>
</organism>
<dbReference type="AlphaFoldDB" id="A0A7S2XY15"/>
<feature type="binding site" evidence="7">
    <location>
        <position position="167"/>
    </location>
    <ligand>
        <name>chlorophyll a</name>
        <dbReference type="ChEBI" id="CHEBI:58416"/>
        <label>1</label>
    </ligand>
</feature>
<dbReference type="InterPro" id="IPR001344">
    <property type="entry name" value="Chloro_AB-bd_pln"/>
</dbReference>
<feature type="binding site" evidence="7">
    <location>
        <position position="75"/>
    </location>
    <ligand>
        <name>chlorophyll a</name>
        <dbReference type="ChEBI" id="CHEBI:58416"/>
        <label>1</label>
    </ligand>
</feature>
<keyword evidence="5" id="KW-0602">Photosynthesis</keyword>
<name>A0A7S2XY15_9STRA</name>